<gene>
    <name evidence="12" type="ORF">ACE1CC_19290</name>
</gene>
<comment type="similarity">
    <text evidence="2">Belongs to the ArsB family.</text>
</comment>
<keyword evidence="6 10" id="KW-0812">Transmembrane</keyword>
<sequence>MMLLVKYIVLALTYLGLGLGYLPALRMNRATIAIAGSAFMVALGVLNLQEAWQSIDPGTIVFLLGMMVVNSCLGAAGFFQLALGFFTRFANSPLGILLAITFGSGILSALFLNDTTAILLTPLTLSLCRTLSINPLPYLLALAGGTNLGSVATLSGNPQNILIGSFSGISYLEFARSLTPVAFICLIVQVGWLYWLYPEVRSFNPFPASPKIRYRLYKPLLIKSLLVAIGLLIAFLAGAPLAESAWIAATFLFITRRLKPQRILKAVDWDLLAMFAGLFIITKATQELGILDDLTELVKAPPSLLGVTVVLSNLISNVPAVLVLQSMIPHGDTKAWLLLAAGSTLAGNLTLLGSVANLIVAELGGKQGYRLSFGQHLRFGLPLTLVTLVIAYFWIY</sequence>
<comment type="caution">
    <text evidence="12">The sequence shown here is derived from an EMBL/GenBank/DDBJ whole genome shotgun (WGS) entry which is preliminary data.</text>
</comment>
<evidence type="ECO:0000256" key="2">
    <source>
        <dbReference type="ARBA" id="ARBA00006433"/>
    </source>
</evidence>
<dbReference type="PANTHER" id="PTHR43302">
    <property type="entry name" value="TRANSPORTER ARSB-RELATED"/>
    <property type="match status" value="1"/>
</dbReference>
<feature type="transmembrane region" description="Helical" evidence="10">
    <location>
        <begin position="304"/>
        <end position="324"/>
    </location>
</feature>
<evidence type="ECO:0000256" key="4">
    <source>
        <dbReference type="ARBA" id="ARBA00022448"/>
    </source>
</evidence>
<feature type="transmembrane region" description="Helical" evidence="10">
    <location>
        <begin position="94"/>
        <end position="112"/>
    </location>
</feature>
<feature type="transmembrane region" description="Helical" evidence="10">
    <location>
        <begin position="178"/>
        <end position="197"/>
    </location>
</feature>
<feature type="transmembrane region" description="Helical" evidence="10">
    <location>
        <begin position="336"/>
        <end position="359"/>
    </location>
</feature>
<evidence type="ECO:0000313" key="12">
    <source>
        <dbReference type="EMBL" id="MFB2879002.1"/>
    </source>
</evidence>
<feature type="transmembrane region" description="Helical" evidence="10">
    <location>
        <begin position="60"/>
        <end position="82"/>
    </location>
</feature>
<keyword evidence="4" id="KW-0813">Transport</keyword>
<dbReference type="Proteomes" id="UP001576774">
    <property type="component" value="Unassembled WGS sequence"/>
</dbReference>
<evidence type="ECO:0000256" key="7">
    <source>
        <dbReference type="ARBA" id="ARBA00022849"/>
    </source>
</evidence>
<keyword evidence="5" id="KW-1003">Cell membrane</keyword>
<accession>A0ABV4X895</accession>
<feature type="transmembrane region" description="Helical" evidence="10">
    <location>
        <begin position="379"/>
        <end position="395"/>
    </location>
</feature>
<feature type="transmembrane region" description="Helical" evidence="10">
    <location>
        <begin position="225"/>
        <end position="254"/>
    </location>
</feature>
<evidence type="ECO:0000256" key="8">
    <source>
        <dbReference type="ARBA" id="ARBA00022989"/>
    </source>
</evidence>
<evidence type="ECO:0000256" key="9">
    <source>
        <dbReference type="ARBA" id="ARBA00023136"/>
    </source>
</evidence>
<comment type="subcellular location">
    <subcellularLocation>
        <location evidence="1">Cell membrane</location>
        <topology evidence="1">Multi-pass membrane protein</topology>
    </subcellularLocation>
</comment>
<evidence type="ECO:0000259" key="11">
    <source>
        <dbReference type="Pfam" id="PF03600"/>
    </source>
</evidence>
<evidence type="ECO:0000256" key="5">
    <source>
        <dbReference type="ARBA" id="ARBA00022475"/>
    </source>
</evidence>
<evidence type="ECO:0000313" key="13">
    <source>
        <dbReference type="Proteomes" id="UP001576774"/>
    </source>
</evidence>
<evidence type="ECO:0000256" key="10">
    <source>
        <dbReference type="SAM" id="Phobius"/>
    </source>
</evidence>
<keyword evidence="13" id="KW-1185">Reference proteome</keyword>
<dbReference type="PANTHER" id="PTHR43302:SF5">
    <property type="entry name" value="TRANSPORTER ARSB-RELATED"/>
    <property type="match status" value="1"/>
</dbReference>
<dbReference type="CDD" id="cd01117">
    <property type="entry name" value="YbiR_permease"/>
    <property type="match status" value="1"/>
</dbReference>
<dbReference type="Pfam" id="PF03600">
    <property type="entry name" value="CitMHS"/>
    <property type="match status" value="1"/>
</dbReference>
<dbReference type="InterPro" id="IPR000802">
    <property type="entry name" value="Arsenical_pump_ArsB"/>
</dbReference>
<keyword evidence="8 10" id="KW-1133">Transmembrane helix</keyword>
<reference evidence="12 13" key="1">
    <citation type="submission" date="2024-09" db="EMBL/GenBank/DDBJ databases">
        <title>Floridaenema gen nov. (Aerosakkonemataceae, Aerosakkonematales ord. nov., Cyanobacteria) from benthic tropical and subtropical fresh waters, with the description of four new species.</title>
        <authorList>
            <person name="Moretto J.A."/>
            <person name="Berthold D.E."/>
            <person name="Lefler F.W."/>
            <person name="Huang I.-S."/>
            <person name="Laughinghouse H. IV."/>
        </authorList>
    </citation>
    <scope>NUCLEOTIDE SEQUENCE [LARGE SCALE GENOMIC DNA]</scope>
    <source>
        <strain evidence="12 13">BLCC-F46</strain>
    </source>
</reference>
<dbReference type="InterPro" id="IPR004680">
    <property type="entry name" value="Cit_transptr-like_dom"/>
</dbReference>
<protein>
    <submittedName>
        <fullName evidence="12">Anion transporter</fullName>
    </submittedName>
</protein>
<evidence type="ECO:0000256" key="1">
    <source>
        <dbReference type="ARBA" id="ARBA00004651"/>
    </source>
</evidence>
<dbReference type="PRINTS" id="PR00758">
    <property type="entry name" value="ARSENICPUMP"/>
</dbReference>
<comment type="similarity">
    <text evidence="3">Belongs to the CitM (TC 2.A.11) transporter family.</text>
</comment>
<evidence type="ECO:0000256" key="6">
    <source>
        <dbReference type="ARBA" id="ARBA00022692"/>
    </source>
</evidence>
<keyword evidence="9 10" id="KW-0472">Membrane</keyword>
<dbReference type="EMBL" id="JBHFNQ010000146">
    <property type="protein sequence ID" value="MFB2879002.1"/>
    <property type="molecule type" value="Genomic_DNA"/>
</dbReference>
<feature type="transmembrane region" description="Helical" evidence="10">
    <location>
        <begin position="7"/>
        <end position="24"/>
    </location>
</feature>
<name>A0ABV4X895_9CYAN</name>
<keyword evidence="7" id="KW-0059">Arsenical resistance</keyword>
<dbReference type="RefSeq" id="WP_413272055.1">
    <property type="nucleotide sequence ID" value="NZ_JBHFNQ010000146.1"/>
</dbReference>
<feature type="domain" description="Citrate transporter-like" evidence="11">
    <location>
        <begin position="26"/>
        <end position="332"/>
    </location>
</feature>
<evidence type="ECO:0000256" key="3">
    <source>
        <dbReference type="ARBA" id="ARBA00009843"/>
    </source>
</evidence>
<feature type="transmembrane region" description="Helical" evidence="10">
    <location>
        <begin position="30"/>
        <end position="48"/>
    </location>
</feature>
<proteinExistence type="inferred from homology"/>
<organism evidence="12 13">
    <name type="scientific">Floridaenema aerugineum BLCC-F46</name>
    <dbReference type="NCBI Taxonomy" id="3153654"/>
    <lineage>
        <taxon>Bacteria</taxon>
        <taxon>Bacillati</taxon>
        <taxon>Cyanobacteriota</taxon>
        <taxon>Cyanophyceae</taxon>
        <taxon>Oscillatoriophycideae</taxon>
        <taxon>Aerosakkonematales</taxon>
        <taxon>Aerosakkonemataceae</taxon>
        <taxon>Floridanema</taxon>
        <taxon>Floridanema aerugineum</taxon>
    </lineage>
</organism>